<dbReference type="Pfam" id="PF13454">
    <property type="entry name" value="NAD_binding_9"/>
    <property type="match status" value="1"/>
</dbReference>
<dbReference type="PANTHER" id="PTHR42685">
    <property type="entry name" value="GERANYLGERANYL DIPHOSPHATE REDUCTASE"/>
    <property type="match status" value="1"/>
</dbReference>
<name>A0A1F5YM91_9BACT</name>
<protein>
    <recommendedName>
        <fullName evidence="1">FAD-dependent urate hydroxylase HpyO/Asp monooxygenase CreE-like FAD/NAD(P)-binding domain-containing protein</fullName>
    </recommendedName>
</protein>
<feature type="domain" description="FAD-dependent urate hydroxylase HpyO/Asp monooxygenase CreE-like FAD/NAD(P)-binding" evidence="1">
    <location>
        <begin position="5"/>
        <end position="158"/>
    </location>
</feature>
<dbReference type="PANTHER" id="PTHR42685:SF21">
    <property type="entry name" value="DEHYDROGENASE (FLAVOPROTEIN)-LIKE PROTEIN"/>
    <property type="match status" value="1"/>
</dbReference>
<comment type="caution">
    <text evidence="2">The sequence shown here is derived from an EMBL/GenBank/DDBJ whole genome shotgun (WGS) entry which is preliminary data.</text>
</comment>
<reference evidence="2 3" key="1">
    <citation type="journal article" date="2016" name="Nat. Commun.">
        <title>Thousands of microbial genomes shed light on interconnected biogeochemical processes in an aquifer system.</title>
        <authorList>
            <person name="Anantharaman K."/>
            <person name="Brown C.T."/>
            <person name="Hug L.A."/>
            <person name="Sharon I."/>
            <person name="Castelle C.J."/>
            <person name="Probst A.J."/>
            <person name="Thomas B.C."/>
            <person name="Singh A."/>
            <person name="Wilkins M.J."/>
            <person name="Karaoz U."/>
            <person name="Brodie E.L."/>
            <person name="Williams K.H."/>
            <person name="Hubbard S.S."/>
            <person name="Banfield J.F."/>
        </authorList>
    </citation>
    <scope>NUCLEOTIDE SEQUENCE [LARGE SCALE GENOMIC DNA]</scope>
</reference>
<dbReference type="Gene3D" id="3.50.50.60">
    <property type="entry name" value="FAD/NAD(P)-binding domain"/>
    <property type="match status" value="1"/>
</dbReference>
<proteinExistence type="predicted"/>
<gene>
    <name evidence="2" type="ORF">A3F83_05460</name>
</gene>
<dbReference type="InterPro" id="IPR036188">
    <property type="entry name" value="FAD/NAD-bd_sf"/>
</dbReference>
<accession>A0A1F5YM91</accession>
<dbReference type="EMBL" id="MFIX01000212">
    <property type="protein sequence ID" value="OGG01300.1"/>
    <property type="molecule type" value="Genomic_DNA"/>
</dbReference>
<dbReference type="InterPro" id="IPR038732">
    <property type="entry name" value="HpyO/CreE_NAD-binding"/>
</dbReference>
<dbReference type="AlphaFoldDB" id="A0A1F5YM91"/>
<dbReference type="STRING" id="1817867.A3F83_05460"/>
<evidence type="ECO:0000259" key="1">
    <source>
        <dbReference type="Pfam" id="PF13454"/>
    </source>
</evidence>
<sequence length="411" mass="45414">MRVLIVGGGPAGSSCAISLVRLAAKLGRTVNVTLFEHKTFGTHYNQCMGVLSPPIVQLMEEYLGLPFPRELVLREIEGYWLHTENRSIYLSDTSSEHPEPSLATRRVYLDGFLLSKVQTAGVEVVVDRVVDMEFTGDSVQLYTEGGSYEADVLVGAFGLDRTMGEALGRRTGYRAPDFLDTVVTKIHPGLEIVNSFGNRIHAFLPKRLDIEFAALVPKRNHITALIAGRKVTSGTLLEFLKSPSCSAVLNFPYEVQKVFKGNFPICPAKNFYGDRYITVGDSAGLVRPFKGKGINIAISSGYYAARNILERGITREALSQIEVDFAEQIGDLWYGRAARWLARYLSFFSFFDPVIEVAGHNENLRQALFDSVSAHNTYRSVLGRVTSSPRLILELTGAVGLSLLRGKQPRA</sequence>
<dbReference type="SUPFAM" id="SSF51905">
    <property type="entry name" value="FAD/NAD(P)-binding domain"/>
    <property type="match status" value="1"/>
</dbReference>
<organism evidence="2 3">
    <name type="scientific">Candidatus Glassbacteria bacterium RIFCSPLOWO2_12_FULL_58_11</name>
    <dbReference type="NCBI Taxonomy" id="1817867"/>
    <lineage>
        <taxon>Bacteria</taxon>
        <taxon>Candidatus Glassiibacteriota</taxon>
    </lineage>
</organism>
<dbReference type="InterPro" id="IPR050407">
    <property type="entry name" value="Geranylgeranyl_reductase"/>
</dbReference>
<dbReference type="Proteomes" id="UP000179129">
    <property type="component" value="Unassembled WGS sequence"/>
</dbReference>
<evidence type="ECO:0000313" key="2">
    <source>
        <dbReference type="EMBL" id="OGG01300.1"/>
    </source>
</evidence>
<evidence type="ECO:0000313" key="3">
    <source>
        <dbReference type="Proteomes" id="UP000179129"/>
    </source>
</evidence>
<dbReference type="PROSITE" id="PS51257">
    <property type="entry name" value="PROKAR_LIPOPROTEIN"/>
    <property type="match status" value="1"/>
</dbReference>
<dbReference type="PRINTS" id="PR00420">
    <property type="entry name" value="RNGMNOXGNASE"/>
</dbReference>